<dbReference type="HOGENOM" id="CLU_2971148_0_0_6"/>
<name>D4B958_9ENTR</name>
<dbReference type="Proteomes" id="UP000003880">
    <property type="component" value="Unassembled WGS sequence"/>
</dbReference>
<accession>D4B958</accession>
<comment type="caution">
    <text evidence="1">The sequence shown here is derived from an EMBL/GenBank/DDBJ whole genome shotgun (WGS) entry which is preliminary data.</text>
</comment>
<organism evidence="1 2">
    <name type="scientific">Citrobacter youngae ATCC 29220</name>
    <dbReference type="NCBI Taxonomy" id="500640"/>
    <lineage>
        <taxon>Bacteria</taxon>
        <taxon>Pseudomonadati</taxon>
        <taxon>Pseudomonadota</taxon>
        <taxon>Gammaproteobacteria</taxon>
        <taxon>Enterobacterales</taxon>
        <taxon>Enterobacteriaceae</taxon>
        <taxon>Citrobacter</taxon>
        <taxon>Citrobacter freundii complex</taxon>
    </lineage>
</organism>
<sequence length="58" mass="6849">MYNDKDHILASLYFYFGELSFYHPIIKSPFRDYAQEITKNTGGNMLILQRSQLVKANF</sequence>
<evidence type="ECO:0000313" key="1">
    <source>
        <dbReference type="EMBL" id="EFE09720.1"/>
    </source>
</evidence>
<dbReference type="AlphaFoldDB" id="D4B958"/>
<evidence type="ECO:0000313" key="2">
    <source>
        <dbReference type="Proteomes" id="UP000003880"/>
    </source>
</evidence>
<reference evidence="1 2" key="1">
    <citation type="submission" date="2010-02" db="EMBL/GenBank/DDBJ databases">
        <authorList>
            <person name="Weinstock G."/>
            <person name="Sodergren E."/>
            <person name="Clifton S."/>
            <person name="Fulton L."/>
            <person name="Fulton B."/>
            <person name="Courtney L."/>
            <person name="Fronick C."/>
            <person name="Harrison M."/>
            <person name="Strong C."/>
            <person name="Farmer C."/>
            <person name="Delahaunty K."/>
            <person name="Markovic C."/>
            <person name="Hall O."/>
            <person name="Minx P."/>
            <person name="Tomlinson C."/>
            <person name="Mitreva M."/>
            <person name="Nelson J."/>
            <person name="Hou S."/>
            <person name="Wollam A."/>
            <person name="Pepin K.H."/>
            <person name="Johnson M."/>
            <person name="Bhonagiri V."/>
            <person name="Zhang X."/>
            <person name="Suruliraj S."/>
            <person name="Warren W."/>
            <person name="Chinwalla A."/>
            <person name="Mardis E.R."/>
            <person name="Wilson R.K."/>
        </authorList>
    </citation>
    <scope>NUCLEOTIDE SEQUENCE [LARGE SCALE GENOMIC DNA]</scope>
    <source>
        <strain evidence="1 2">ATCC 29220</strain>
    </source>
</reference>
<gene>
    <name evidence="1" type="ORF">CIT292_06997</name>
</gene>
<proteinExistence type="predicted"/>
<dbReference type="EMBL" id="ABWL02000005">
    <property type="protein sequence ID" value="EFE09720.1"/>
    <property type="molecule type" value="Genomic_DNA"/>
</dbReference>
<protein>
    <submittedName>
        <fullName evidence="1">Uncharacterized protein</fullName>
    </submittedName>
</protein>